<dbReference type="Gene3D" id="3.40.47.10">
    <property type="match status" value="1"/>
</dbReference>
<evidence type="ECO:0000256" key="3">
    <source>
        <dbReference type="ARBA" id="ARBA00022679"/>
    </source>
</evidence>
<reference evidence="6 7" key="1">
    <citation type="submission" date="2022-05" db="EMBL/GenBank/DDBJ databases">
        <title>Genome Sequencing of Bee-Associated Microbes.</title>
        <authorList>
            <person name="Dunlap C."/>
        </authorList>
    </citation>
    <scope>NUCLEOTIDE SEQUENCE [LARGE SCALE GENOMIC DNA]</scope>
    <source>
        <strain evidence="6 7">NRRL NRS-750</strain>
    </source>
</reference>
<dbReference type="Proteomes" id="UP001527090">
    <property type="component" value="Unassembled WGS sequence"/>
</dbReference>
<feature type="domain" description="Ketosynthase family 3 (KS3)" evidence="5">
    <location>
        <begin position="37"/>
        <end position="462"/>
    </location>
</feature>
<feature type="domain" description="Carrier" evidence="4">
    <location>
        <begin position="668"/>
        <end position="742"/>
    </location>
</feature>
<evidence type="ECO:0000313" key="7">
    <source>
        <dbReference type="Proteomes" id="UP001527090"/>
    </source>
</evidence>
<dbReference type="Pfam" id="PF00550">
    <property type="entry name" value="PP-binding"/>
    <property type="match status" value="1"/>
</dbReference>
<evidence type="ECO:0000313" key="6">
    <source>
        <dbReference type="EMBL" id="MCY9530249.1"/>
    </source>
</evidence>
<name>A0ABT4E930_PAEAL</name>
<keyword evidence="7" id="KW-1185">Reference proteome</keyword>
<dbReference type="Gene3D" id="1.10.1240.100">
    <property type="match status" value="1"/>
</dbReference>
<proteinExistence type="predicted"/>
<sequence>MDKIARIIFEKVSSGELEKEIGLDILQELKEINTTNNQDIAVIGLSVNLPGASNLDEFWRNIRNKREFIRELSNVRKQDSESFILNFTHLDKKSIRYSYGGYLDNVDHFDYSFFHLSPNEAAYMDPNQRLFLESCWEAIEDAGYGGNKLIGSRTGVYLGYADWPVYGQYVSKNCPTFINTASVGNTPSIIASRISFLLNFQGPAFLVDTACSSSLVAIHLACTALKNNECEQAIAGGVKVSLIPAEGVFEIGIESSNRKTKTFDADSDGTVWGEGSIALLLKPLEKALSDNDYIYAVIKGSAMNQDGASVGITAPNAASQEKLLMNAWKDAGIDPETISYIEAHGTGTKLGDPIEIDGIRRAFRHFTDKKQFCGIGSVKTNIGHLDGTSGVAGLVKAIASLKYKELLPTINFSKPNSKIGFEDSPVYVNDRLQTWETGYNPRRCGVSSFGFSGTNCHVILEESPLLDENQSIDASGEIVLALSAKSNSALKELVEKYIPFLEDSQVNLHDICYTANTGRGHYNVRLAIIADDRRELIKKLNLILVQNFNIPPNNGIFFGEHRAVTVIRNDRSQGIITTEECRQLSDEANEQLLDIDNNNKWVNINTICQLYIKGANINWELYYKTENRRKVRVPTYPFQRVRCWIDTNDAVHEQLNHTEVRLTGRTDNDYPELEKQIATVWGETLGLTEIDVYADFFDLGGNSILAVKMEVDLERLNISVSSEMIYNYRSLHAIVEQLEKLDSKNVSNNFLSDEIIMDSLLQDSRLLERFNPFNDVFFKNCFYNSVFPIISHFQEDIFPFLLDDFILFTFMEGDDGGKIYSVEYCASHELQDLFEDSNLVVESKWDHEKIIEDIIEGISGDRPVVVWVDSYYESIRKDTFLKQHLDHTILVYGYDKKNELFHVIEHDRRENLSYKKCIMPFTDIINGSEGYKRNFSSENKPSHYIFSHQKRERRKPDYVDIFAENIENHRDKLQSSMNALHQFNQYFITLASNELELRSQLDTLISFFNDVLNAKYIEKYRLTLLFGEDDEVVLHVIKLIAQWDHIRKSVLRFKYQPIYHTDMFQPAYEKLLELEADEKSFHITLFAKLDHVTRQNQL</sequence>
<dbReference type="PROSITE" id="PS00606">
    <property type="entry name" value="KS3_1"/>
    <property type="match status" value="1"/>
</dbReference>
<dbReference type="InterPro" id="IPR018201">
    <property type="entry name" value="Ketoacyl_synth_AS"/>
</dbReference>
<dbReference type="PROSITE" id="PS52004">
    <property type="entry name" value="KS3_2"/>
    <property type="match status" value="1"/>
</dbReference>
<dbReference type="PROSITE" id="PS50075">
    <property type="entry name" value="CARRIER"/>
    <property type="match status" value="1"/>
</dbReference>
<gene>
    <name evidence="6" type="ORF">M5X04_13070</name>
</gene>
<accession>A0ABT4E930</accession>
<dbReference type="SUPFAM" id="SSF47336">
    <property type="entry name" value="ACP-like"/>
    <property type="match status" value="1"/>
</dbReference>
<protein>
    <submittedName>
        <fullName evidence="6">Phosphopantetheine-binding protein</fullName>
    </submittedName>
</protein>
<dbReference type="InterPro" id="IPR050091">
    <property type="entry name" value="PKS_NRPS_Biosynth_Enz"/>
</dbReference>
<keyword evidence="2" id="KW-0597">Phosphoprotein</keyword>
<dbReference type="SMART" id="SM00825">
    <property type="entry name" value="PKS_KS"/>
    <property type="match status" value="1"/>
</dbReference>
<evidence type="ECO:0000259" key="4">
    <source>
        <dbReference type="PROSITE" id="PS50075"/>
    </source>
</evidence>
<comment type="caution">
    <text evidence="6">The sequence shown here is derived from an EMBL/GenBank/DDBJ whole genome shotgun (WGS) entry which is preliminary data.</text>
</comment>
<dbReference type="Pfam" id="PF02801">
    <property type="entry name" value="Ketoacyl-synt_C"/>
    <property type="match status" value="1"/>
</dbReference>
<dbReference type="PANTHER" id="PTHR43775:SF37">
    <property type="entry name" value="SI:DKEY-61P9.11"/>
    <property type="match status" value="1"/>
</dbReference>
<dbReference type="SUPFAM" id="SSF53901">
    <property type="entry name" value="Thiolase-like"/>
    <property type="match status" value="1"/>
</dbReference>
<dbReference type="Pfam" id="PF22621">
    <property type="entry name" value="CurL-like_PKS_C"/>
    <property type="match status" value="1"/>
</dbReference>
<dbReference type="Pfam" id="PF00109">
    <property type="entry name" value="ketoacyl-synt"/>
    <property type="match status" value="1"/>
</dbReference>
<dbReference type="InterPro" id="IPR036736">
    <property type="entry name" value="ACP-like_sf"/>
</dbReference>
<evidence type="ECO:0000256" key="1">
    <source>
        <dbReference type="ARBA" id="ARBA00022450"/>
    </source>
</evidence>
<dbReference type="PANTHER" id="PTHR43775">
    <property type="entry name" value="FATTY ACID SYNTHASE"/>
    <property type="match status" value="1"/>
</dbReference>
<dbReference type="InterPro" id="IPR014031">
    <property type="entry name" value="Ketoacyl_synth_C"/>
</dbReference>
<dbReference type="InterPro" id="IPR009081">
    <property type="entry name" value="PP-bd_ACP"/>
</dbReference>
<dbReference type="InterPro" id="IPR020841">
    <property type="entry name" value="PKS_Beta-ketoAc_synthase_dom"/>
</dbReference>
<dbReference type="CDD" id="cd00833">
    <property type="entry name" value="PKS"/>
    <property type="match status" value="1"/>
</dbReference>
<keyword evidence="1" id="KW-0596">Phosphopantetheine</keyword>
<evidence type="ECO:0000256" key="2">
    <source>
        <dbReference type="ARBA" id="ARBA00022553"/>
    </source>
</evidence>
<dbReference type="Gene3D" id="1.10.1200.10">
    <property type="entry name" value="ACP-like"/>
    <property type="match status" value="1"/>
</dbReference>
<dbReference type="EMBL" id="JAMDLY010000011">
    <property type="protein sequence ID" value="MCY9530249.1"/>
    <property type="molecule type" value="Genomic_DNA"/>
</dbReference>
<dbReference type="InterPro" id="IPR016039">
    <property type="entry name" value="Thiolase-like"/>
</dbReference>
<dbReference type="InterPro" id="IPR014030">
    <property type="entry name" value="Ketoacyl_synth_N"/>
</dbReference>
<evidence type="ECO:0000259" key="5">
    <source>
        <dbReference type="PROSITE" id="PS52004"/>
    </source>
</evidence>
<dbReference type="RefSeq" id="WP_090512901.1">
    <property type="nucleotide sequence ID" value="NZ_JAMDLY010000011.1"/>
</dbReference>
<organism evidence="6 7">
    <name type="scientific">Paenibacillus alvei</name>
    <name type="common">Bacillus alvei</name>
    <dbReference type="NCBI Taxonomy" id="44250"/>
    <lineage>
        <taxon>Bacteria</taxon>
        <taxon>Bacillati</taxon>
        <taxon>Bacillota</taxon>
        <taxon>Bacilli</taxon>
        <taxon>Bacillales</taxon>
        <taxon>Paenibacillaceae</taxon>
        <taxon>Paenibacillus</taxon>
    </lineage>
</organism>
<keyword evidence="3" id="KW-0808">Transferase</keyword>